<dbReference type="PRINTS" id="PR00111">
    <property type="entry name" value="ABHYDROLASE"/>
</dbReference>
<dbReference type="PANTHER" id="PTHR43433">
    <property type="entry name" value="HYDROLASE, ALPHA/BETA FOLD FAMILY PROTEIN"/>
    <property type="match status" value="1"/>
</dbReference>
<reference evidence="2" key="1">
    <citation type="submission" date="2020-08" db="EMBL/GenBank/DDBJ databases">
        <authorList>
            <person name="Uke A."/>
            <person name="Chhe C."/>
            <person name="Baramee S."/>
            <person name="Kosugi A."/>
        </authorList>
    </citation>
    <scope>NUCLEOTIDE SEQUENCE</scope>
    <source>
        <strain evidence="2">DA-C8</strain>
    </source>
</reference>
<evidence type="ECO:0000313" key="2">
    <source>
        <dbReference type="EMBL" id="GFR39019.1"/>
    </source>
</evidence>
<comment type="caution">
    <text evidence="2">The sequence shown here is derived from an EMBL/GenBank/DDBJ whole genome shotgun (WGS) entry which is preliminary data.</text>
</comment>
<dbReference type="RefSeq" id="WP_200967235.1">
    <property type="nucleotide sequence ID" value="NZ_BMAQ01000033.1"/>
</dbReference>
<keyword evidence="3" id="KW-1185">Reference proteome</keyword>
<dbReference type="Proteomes" id="UP000654993">
    <property type="component" value="Unassembled WGS sequence"/>
</dbReference>
<dbReference type="GO" id="GO:0016787">
    <property type="term" value="F:hydrolase activity"/>
    <property type="evidence" value="ECO:0007669"/>
    <property type="project" value="UniProtKB-KW"/>
</dbReference>
<dbReference type="PANTHER" id="PTHR43433:SF5">
    <property type="entry name" value="AB HYDROLASE-1 DOMAIN-CONTAINING PROTEIN"/>
    <property type="match status" value="1"/>
</dbReference>
<dbReference type="InterPro" id="IPR000073">
    <property type="entry name" value="AB_hydrolase_1"/>
</dbReference>
<dbReference type="Gene3D" id="3.40.50.1820">
    <property type="entry name" value="alpha/beta hydrolase"/>
    <property type="match status" value="1"/>
</dbReference>
<organism evidence="2 3">
    <name type="scientific">Insulibacter thermoxylanivorax</name>
    <dbReference type="NCBI Taxonomy" id="2749268"/>
    <lineage>
        <taxon>Bacteria</taxon>
        <taxon>Bacillati</taxon>
        <taxon>Bacillota</taxon>
        <taxon>Bacilli</taxon>
        <taxon>Bacillales</taxon>
        <taxon>Paenibacillaceae</taxon>
        <taxon>Insulibacter</taxon>
    </lineage>
</organism>
<dbReference type="SUPFAM" id="SSF53474">
    <property type="entry name" value="alpha/beta-Hydrolases"/>
    <property type="match status" value="1"/>
</dbReference>
<evidence type="ECO:0000313" key="3">
    <source>
        <dbReference type="Proteomes" id="UP000654993"/>
    </source>
</evidence>
<dbReference type="InterPro" id="IPR050471">
    <property type="entry name" value="AB_hydrolase"/>
</dbReference>
<sequence>MPIKKINGVNLHYHTTGQGIPIIFVHPPLLTSSIFNYQKAVLSASCQVITFDIRGHGRSEASEAPFSYALIAEDMKQLLDHLGIEQAYICGYSAGGALALEAMLNYPDRWLGGILLSAMSEVSDWWLQLRLTAATALMDLGLSHLLMKGISWGNQDSPETYEQLLKTAKHGDPRSIREYYAFSHTYSCTKQLPRIKQPVLLVYGQKDRSFYRYAEILHHRLPSSSLYIMRDVGHQLPTKAGDRVNSLILHWLQLQAESRGECGITTDFLRDMEVPAAVFGNEWNDQDLVHSERDL</sequence>
<dbReference type="Pfam" id="PF00561">
    <property type="entry name" value="Abhydrolase_1"/>
    <property type="match status" value="1"/>
</dbReference>
<dbReference type="EMBL" id="BMAQ01000033">
    <property type="protein sequence ID" value="GFR39019.1"/>
    <property type="molecule type" value="Genomic_DNA"/>
</dbReference>
<reference evidence="2" key="2">
    <citation type="journal article" date="2021" name="Data Brief">
        <title>Draft genome sequence data of the facultative, thermophilic, xylanolytic bacterium Paenibacillus sp. strain DA-C8.</title>
        <authorList>
            <person name="Chhe C."/>
            <person name="Uke A."/>
            <person name="Baramee S."/>
            <person name="Ungkulpasvich U."/>
            <person name="Tachaapaikoon C."/>
            <person name="Pason P."/>
            <person name="Waeonukul R."/>
            <person name="Ratanakhanokchai K."/>
            <person name="Kosugi A."/>
        </authorList>
    </citation>
    <scope>NUCLEOTIDE SEQUENCE</scope>
    <source>
        <strain evidence="2">DA-C8</strain>
    </source>
</reference>
<keyword evidence="2" id="KW-0378">Hydrolase</keyword>
<dbReference type="AlphaFoldDB" id="A0A916VGS4"/>
<proteinExistence type="predicted"/>
<feature type="domain" description="AB hydrolase-1" evidence="1">
    <location>
        <begin position="36"/>
        <end position="128"/>
    </location>
</feature>
<evidence type="ECO:0000259" key="1">
    <source>
        <dbReference type="Pfam" id="PF00561"/>
    </source>
</evidence>
<name>A0A916VGS4_9BACL</name>
<protein>
    <submittedName>
        <fullName evidence="2">Hydrolase</fullName>
    </submittedName>
</protein>
<dbReference type="InterPro" id="IPR029058">
    <property type="entry name" value="AB_hydrolase_fold"/>
</dbReference>
<gene>
    <name evidence="2" type="ORF">PRECH8_23150</name>
</gene>
<accession>A0A916VGS4</accession>